<keyword evidence="2" id="KW-0436">Ligase</keyword>
<feature type="compositionally biased region" description="Basic residues" evidence="1">
    <location>
        <begin position="157"/>
        <end position="166"/>
    </location>
</feature>
<gene>
    <name evidence="2" type="ORF">AVDCRST_MAG45-1158</name>
</gene>
<evidence type="ECO:0000313" key="2">
    <source>
        <dbReference type="EMBL" id="CAA9498737.1"/>
    </source>
</evidence>
<dbReference type="AlphaFoldDB" id="A0A6J4SN95"/>
<protein>
    <submittedName>
        <fullName evidence="2">D-alanine--D-alanine ligase</fullName>
        <ecNumber evidence="2">6.3.2.4</ecNumber>
    </submittedName>
</protein>
<dbReference type="EC" id="6.3.2.4" evidence="2"/>
<proteinExistence type="predicted"/>
<feature type="compositionally biased region" description="Basic residues" evidence="1">
    <location>
        <begin position="122"/>
        <end position="131"/>
    </location>
</feature>
<reference evidence="2" key="1">
    <citation type="submission" date="2020-02" db="EMBL/GenBank/DDBJ databases">
        <authorList>
            <person name="Meier V. D."/>
        </authorList>
    </citation>
    <scope>NUCLEOTIDE SEQUENCE</scope>
    <source>
        <strain evidence="2">AVDCRST_MAG45</strain>
    </source>
</reference>
<dbReference type="EMBL" id="CADCVU010000098">
    <property type="protein sequence ID" value="CAA9498737.1"/>
    <property type="molecule type" value="Genomic_DNA"/>
</dbReference>
<name>A0A6J4SN95_9ACTN</name>
<feature type="region of interest" description="Disordered" evidence="1">
    <location>
        <begin position="257"/>
        <end position="321"/>
    </location>
</feature>
<evidence type="ECO:0000256" key="1">
    <source>
        <dbReference type="SAM" id="MobiDB-lite"/>
    </source>
</evidence>
<feature type="compositionally biased region" description="Basic residues" evidence="1">
    <location>
        <begin position="297"/>
        <end position="321"/>
    </location>
</feature>
<feature type="compositionally biased region" description="Low complexity" evidence="1">
    <location>
        <begin position="8"/>
        <end position="21"/>
    </location>
</feature>
<accession>A0A6J4SN95</accession>
<organism evidence="2">
    <name type="scientific">uncultured Solirubrobacterales bacterium</name>
    <dbReference type="NCBI Taxonomy" id="768556"/>
    <lineage>
        <taxon>Bacteria</taxon>
        <taxon>Bacillati</taxon>
        <taxon>Actinomycetota</taxon>
        <taxon>Thermoleophilia</taxon>
        <taxon>Solirubrobacterales</taxon>
        <taxon>environmental samples</taxon>
    </lineage>
</organism>
<feature type="region of interest" description="Disordered" evidence="1">
    <location>
        <begin position="180"/>
        <end position="212"/>
    </location>
</feature>
<feature type="compositionally biased region" description="Basic residues" evidence="1">
    <location>
        <begin position="29"/>
        <end position="86"/>
    </location>
</feature>
<feature type="non-terminal residue" evidence="2">
    <location>
        <position position="1"/>
    </location>
</feature>
<feature type="region of interest" description="Disordered" evidence="1">
    <location>
        <begin position="1"/>
        <end position="166"/>
    </location>
</feature>
<feature type="non-terminal residue" evidence="2">
    <location>
        <position position="321"/>
    </location>
</feature>
<dbReference type="GO" id="GO:0008716">
    <property type="term" value="F:D-alanine-D-alanine ligase activity"/>
    <property type="evidence" value="ECO:0007669"/>
    <property type="project" value="UniProtKB-EC"/>
</dbReference>
<sequence>EPHRGPQGRPLARASGLAALGRAGGGRPRASRARGRGHRRRLRRDRAPARGRSRRGVHRAPRPGRRGRHRPGAARGARHPLHRLGRARLPALVGQDPDQAPPARGRTAHPGVLRAGRDRLRGARRPRRPAGHRGATVLSDRGQAGDRRFGAGDQVRPRGRRRARGPGRRVLLRRPRCARAPRAWPRPRGLDPRRRRRAGGAADRRGRPARRGLLRLRGPLRDRSHELRVPGRARACADPADAQTRARHLRVARALRIRPGRPHARGGERRAVRARSQRNTGADRDEPAASGGGGPGHRARRADRAHRGAGARARSRGRGGL</sequence>